<keyword evidence="5 10" id="KW-0805">Transcription regulation</keyword>
<reference evidence="12 13" key="1">
    <citation type="journal article" date="2013" name="BMC Genomics">
        <title>The genome and transcriptome of the pine saprophyte Ophiostoma piceae, and a comparison with the bark beetle-associated pine pathogen Grosmannia clavigera.</title>
        <authorList>
            <person name="Haridas S."/>
            <person name="Wang Y."/>
            <person name="Lim L."/>
            <person name="Massoumi Alamouti S."/>
            <person name="Jackman S."/>
            <person name="Docking R."/>
            <person name="Robertson G."/>
            <person name="Birol I."/>
            <person name="Bohlmann J."/>
            <person name="Breuil C."/>
        </authorList>
    </citation>
    <scope>NUCLEOTIDE SEQUENCE [LARGE SCALE GENOMIC DNA]</scope>
    <source>
        <strain evidence="12 13">UAMH 11346</strain>
    </source>
</reference>
<keyword evidence="6 10" id="KW-0010">Activator</keyword>
<dbReference type="PANTHER" id="PTHR13186">
    <property type="entry name" value="MEDIATOR OF RNA POLYMERASE II TRANSCRIPTION SUBUNIT 31"/>
    <property type="match status" value="1"/>
</dbReference>
<gene>
    <name evidence="12" type="ORF">F503_00912</name>
</gene>
<evidence type="ECO:0000256" key="8">
    <source>
        <dbReference type="ARBA" id="ARBA00023242"/>
    </source>
</evidence>
<keyword evidence="13" id="KW-1185">Reference proteome</keyword>
<evidence type="ECO:0000256" key="1">
    <source>
        <dbReference type="ARBA" id="ARBA00004123"/>
    </source>
</evidence>
<dbReference type="VEuPathDB" id="FungiDB:F503_00912"/>
<feature type="region of interest" description="Disordered" evidence="11">
    <location>
        <begin position="19"/>
        <end position="38"/>
    </location>
</feature>
<dbReference type="eggNOG" id="KOG4086">
    <property type="taxonomic scope" value="Eukaryota"/>
</dbReference>
<feature type="compositionally biased region" description="Pro residues" evidence="11">
    <location>
        <begin position="23"/>
        <end position="33"/>
    </location>
</feature>
<evidence type="ECO:0000256" key="4">
    <source>
        <dbReference type="ARBA" id="ARBA00019660"/>
    </source>
</evidence>
<dbReference type="GO" id="GO:0016592">
    <property type="term" value="C:mediator complex"/>
    <property type="evidence" value="ECO:0007669"/>
    <property type="project" value="InterPro"/>
</dbReference>
<evidence type="ECO:0000313" key="12">
    <source>
        <dbReference type="EMBL" id="EPE08129.1"/>
    </source>
</evidence>
<sequence>MAIAVDAWMNPSTTNFAGNLLASPPPPSPPPPSRKMATSYNSSAFAPAVPAQFKPNAASLYQTRFEVECEFVSCLANPYYLQHLAAEKYLDDPRFVLYLNYLLYWREPPYLQYLSWPGPSLRHLELLQDETFRQAIISPDVVLRLEHEGTESAFNWATTS</sequence>
<dbReference type="InterPro" id="IPR038089">
    <property type="entry name" value="Med31_sf"/>
</dbReference>
<dbReference type="GO" id="GO:0003712">
    <property type="term" value="F:transcription coregulator activity"/>
    <property type="evidence" value="ECO:0007669"/>
    <property type="project" value="InterPro"/>
</dbReference>
<organism evidence="12 13">
    <name type="scientific">Ophiostoma piceae (strain UAMH 11346)</name>
    <name type="common">Sap stain fungus</name>
    <dbReference type="NCBI Taxonomy" id="1262450"/>
    <lineage>
        <taxon>Eukaryota</taxon>
        <taxon>Fungi</taxon>
        <taxon>Dikarya</taxon>
        <taxon>Ascomycota</taxon>
        <taxon>Pezizomycotina</taxon>
        <taxon>Sordariomycetes</taxon>
        <taxon>Sordariomycetidae</taxon>
        <taxon>Ophiostomatales</taxon>
        <taxon>Ophiostomataceae</taxon>
        <taxon>Ophiostoma</taxon>
    </lineage>
</organism>
<comment type="similarity">
    <text evidence="2 10">Belongs to the Mediator complex subunit 31 family.</text>
</comment>
<evidence type="ECO:0000256" key="3">
    <source>
        <dbReference type="ARBA" id="ARBA00011837"/>
    </source>
</evidence>
<evidence type="ECO:0000256" key="11">
    <source>
        <dbReference type="SAM" id="MobiDB-lite"/>
    </source>
</evidence>
<comment type="subunit">
    <text evidence="3 10">Component of the Mediator complex.</text>
</comment>
<proteinExistence type="inferred from homology"/>
<protein>
    <recommendedName>
        <fullName evidence="4 10">Mediator of RNA polymerase II transcription subunit 31</fullName>
    </recommendedName>
</protein>
<comment type="subcellular location">
    <subcellularLocation>
        <location evidence="1 10">Nucleus</location>
    </subcellularLocation>
</comment>
<evidence type="ECO:0000256" key="2">
    <source>
        <dbReference type="ARBA" id="ARBA00006378"/>
    </source>
</evidence>
<evidence type="ECO:0000256" key="10">
    <source>
        <dbReference type="RuleBase" id="RU364129"/>
    </source>
</evidence>
<dbReference type="HOGENOM" id="CLU_071681_4_0_1"/>
<dbReference type="AlphaFoldDB" id="S3C3N4"/>
<dbReference type="Gene3D" id="1.10.10.1340">
    <property type="entry name" value="Mediator of RNA polymerase II, submodule Med31 (Soh1)"/>
    <property type="match status" value="1"/>
</dbReference>
<accession>S3C3N4</accession>
<evidence type="ECO:0000256" key="7">
    <source>
        <dbReference type="ARBA" id="ARBA00023163"/>
    </source>
</evidence>
<dbReference type="OrthoDB" id="10257739at2759"/>
<dbReference type="Pfam" id="PF05669">
    <property type="entry name" value="Med31"/>
    <property type="match status" value="1"/>
</dbReference>
<dbReference type="InterPro" id="IPR008831">
    <property type="entry name" value="Mediator_Med31"/>
</dbReference>
<dbReference type="Proteomes" id="UP000016923">
    <property type="component" value="Unassembled WGS sequence"/>
</dbReference>
<comment type="function">
    <text evidence="9 10">Component of the Mediator complex, a coactivator involved in the regulated transcription of nearly all RNA polymerase II-dependent genes. Mediator functions as a bridge to convey information from gene-specific regulatory proteins to the basal RNA polymerase II transcription machinery. Mediator is recruited to promoters by direct interactions with regulatory proteins and serves as a scaffold for the assembly of a functional preinitiation complex with RNA polymerase II and the general transcription factors.</text>
</comment>
<evidence type="ECO:0000256" key="9">
    <source>
        <dbReference type="ARBA" id="ARBA00025687"/>
    </source>
</evidence>
<dbReference type="FunFam" id="1.10.10.1340:FF:000002">
    <property type="entry name" value="Mediator of RNA polymerase II transcription subunit 31"/>
    <property type="match status" value="1"/>
</dbReference>
<keyword evidence="7 10" id="KW-0804">Transcription</keyword>
<name>S3C3N4_OPHP1</name>
<dbReference type="STRING" id="1262450.S3C3N4"/>
<evidence type="ECO:0000256" key="5">
    <source>
        <dbReference type="ARBA" id="ARBA00023015"/>
    </source>
</evidence>
<dbReference type="GO" id="GO:0006355">
    <property type="term" value="P:regulation of DNA-templated transcription"/>
    <property type="evidence" value="ECO:0007669"/>
    <property type="project" value="InterPro"/>
</dbReference>
<dbReference type="EMBL" id="KE148149">
    <property type="protein sequence ID" value="EPE08129.1"/>
    <property type="molecule type" value="Genomic_DNA"/>
</dbReference>
<evidence type="ECO:0000313" key="13">
    <source>
        <dbReference type="Proteomes" id="UP000016923"/>
    </source>
</evidence>
<evidence type="ECO:0000256" key="6">
    <source>
        <dbReference type="ARBA" id="ARBA00023159"/>
    </source>
</evidence>
<keyword evidence="8 10" id="KW-0539">Nucleus</keyword>
<dbReference type="OMA" id="WREPPYL"/>